<dbReference type="AlphaFoldDB" id="A0A2M7YLP1"/>
<proteinExistence type="predicted"/>
<dbReference type="Proteomes" id="UP000230941">
    <property type="component" value="Unassembled WGS sequence"/>
</dbReference>
<feature type="transmembrane region" description="Helical" evidence="1">
    <location>
        <begin position="104"/>
        <end position="122"/>
    </location>
</feature>
<sequence length="153" mass="16937">APALGVILLSSLFFSGSFVLSKYIFLKQPFINGLIWTRLGAFLMAGLFLLFPPNRKLIFKKTKVLEKKTVGLFFLNKGFSATAFILLNYAIFLGSVSLVNALQGVQYVFLLLIGVFLSVKFPQIIKEQINKEAIFQKIAAIVFIGAGLAILAW</sequence>
<evidence type="ECO:0000313" key="3">
    <source>
        <dbReference type="Proteomes" id="UP000230941"/>
    </source>
</evidence>
<evidence type="ECO:0008006" key="4">
    <source>
        <dbReference type="Google" id="ProtNLM"/>
    </source>
</evidence>
<organism evidence="2 3">
    <name type="scientific">Candidatus Portnoybacteria bacterium CG_4_9_14_3_um_filter_43_11</name>
    <dbReference type="NCBI Taxonomy" id="1974805"/>
    <lineage>
        <taxon>Bacteria</taxon>
        <taxon>Candidatus Portnoyibacteriota</taxon>
    </lineage>
</organism>
<feature type="transmembrane region" description="Helical" evidence="1">
    <location>
        <begin position="72"/>
        <end position="92"/>
    </location>
</feature>
<evidence type="ECO:0000256" key="1">
    <source>
        <dbReference type="SAM" id="Phobius"/>
    </source>
</evidence>
<keyword evidence="1" id="KW-0472">Membrane</keyword>
<name>A0A2M7YLP1_9BACT</name>
<keyword evidence="1" id="KW-1133">Transmembrane helix</keyword>
<feature type="transmembrane region" description="Helical" evidence="1">
    <location>
        <begin position="134"/>
        <end position="152"/>
    </location>
</feature>
<feature type="transmembrane region" description="Helical" evidence="1">
    <location>
        <begin position="31"/>
        <end position="51"/>
    </location>
</feature>
<feature type="non-terminal residue" evidence="2">
    <location>
        <position position="1"/>
    </location>
</feature>
<dbReference type="EMBL" id="PFWG01000042">
    <property type="protein sequence ID" value="PJA63880.1"/>
    <property type="molecule type" value="Genomic_DNA"/>
</dbReference>
<comment type="caution">
    <text evidence="2">The sequence shown here is derived from an EMBL/GenBank/DDBJ whole genome shotgun (WGS) entry which is preliminary data.</text>
</comment>
<protein>
    <recommendedName>
        <fullName evidence="4">EamA domain-containing protein</fullName>
    </recommendedName>
</protein>
<gene>
    <name evidence="2" type="ORF">CO160_01655</name>
</gene>
<accession>A0A2M7YLP1</accession>
<evidence type="ECO:0000313" key="2">
    <source>
        <dbReference type="EMBL" id="PJA63880.1"/>
    </source>
</evidence>
<keyword evidence="1" id="KW-0812">Transmembrane</keyword>
<reference evidence="3" key="1">
    <citation type="submission" date="2017-09" db="EMBL/GenBank/DDBJ databases">
        <title>Depth-based differentiation of microbial function through sediment-hosted aquifers and enrichment of novel symbionts in the deep terrestrial subsurface.</title>
        <authorList>
            <person name="Probst A.J."/>
            <person name="Ladd B."/>
            <person name="Jarett J.K."/>
            <person name="Geller-Mcgrath D.E."/>
            <person name="Sieber C.M.K."/>
            <person name="Emerson J.B."/>
            <person name="Anantharaman K."/>
            <person name="Thomas B.C."/>
            <person name="Malmstrom R."/>
            <person name="Stieglmeier M."/>
            <person name="Klingl A."/>
            <person name="Woyke T."/>
            <person name="Ryan C.M."/>
            <person name="Banfield J.F."/>
        </authorList>
    </citation>
    <scope>NUCLEOTIDE SEQUENCE [LARGE SCALE GENOMIC DNA]</scope>
</reference>